<dbReference type="InterPro" id="IPR003593">
    <property type="entry name" value="AAA+_ATPase"/>
</dbReference>
<dbReference type="InterPro" id="IPR051782">
    <property type="entry name" value="ABC_Transporter_VariousFunc"/>
</dbReference>
<reference evidence="5 6" key="1">
    <citation type="submission" date="2018-06" db="EMBL/GenBank/DDBJ databases">
        <authorList>
            <consortium name="Pathogen Informatics"/>
            <person name="Doyle S."/>
        </authorList>
    </citation>
    <scope>NUCLEOTIDE SEQUENCE [LARGE SCALE GENOMIC DNA]</scope>
    <source>
        <strain evidence="5 6">NCTC9828</strain>
    </source>
</reference>
<sequence length="235" mass="26873">MGKLVLSDVVKKYKDTIALRNVNLELEKGKRYFLLGKNGSGKSTLIDCIAGHISYTGSITYNKKVQFSREIAYQPQHFNILENLKVSEVIDFFKSSVSSYRFDQELYNFLEIASILRKKVKSLSGGQRKALSIFISLLMNKEIVILDEPLSELDFEKKKALNQYLSKNYLDKLFIVISHELEDMQLFTSDLLILDNGEVKCCGDYDGLFANYKVNTIEDVYLAVTGKTIYEKRIG</sequence>
<dbReference type="RefSeq" id="WP_115356283.1">
    <property type="nucleotide sequence ID" value="NZ_UHEW01000005.1"/>
</dbReference>
<name>A0AB74H5H3_STRAG</name>
<keyword evidence="5" id="KW-0378">Hydrolase</keyword>
<dbReference type="PANTHER" id="PTHR42939:SF1">
    <property type="entry name" value="ABC TRANSPORTER ATP-BINDING PROTEIN ALBC-RELATED"/>
    <property type="match status" value="1"/>
</dbReference>
<keyword evidence="3" id="KW-0067">ATP-binding</keyword>
<dbReference type="PROSITE" id="PS50893">
    <property type="entry name" value="ABC_TRANSPORTER_2"/>
    <property type="match status" value="1"/>
</dbReference>
<keyword evidence="2" id="KW-0547">Nucleotide-binding</keyword>
<dbReference type="PANTHER" id="PTHR42939">
    <property type="entry name" value="ABC TRANSPORTER ATP-BINDING PROTEIN ALBC-RELATED"/>
    <property type="match status" value="1"/>
</dbReference>
<keyword evidence="1" id="KW-0813">Transport</keyword>
<dbReference type="SMART" id="SM00382">
    <property type="entry name" value="AAA"/>
    <property type="match status" value="1"/>
</dbReference>
<dbReference type="EMBL" id="UHEW01000005">
    <property type="protein sequence ID" value="SUN29147.1"/>
    <property type="molecule type" value="Genomic_DNA"/>
</dbReference>
<dbReference type="InterPro" id="IPR003439">
    <property type="entry name" value="ABC_transporter-like_ATP-bd"/>
</dbReference>
<dbReference type="InterPro" id="IPR027417">
    <property type="entry name" value="P-loop_NTPase"/>
</dbReference>
<evidence type="ECO:0000256" key="1">
    <source>
        <dbReference type="ARBA" id="ARBA00022448"/>
    </source>
</evidence>
<dbReference type="EC" id="3.6.3.19" evidence="5"/>
<organism evidence="5 6">
    <name type="scientific">Streptococcus agalactiae</name>
    <dbReference type="NCBI Taxonomy" id="1311"/>
    <lineage>
        <taxon>Bacteria</taxon>
        <taxon>Bacillati</taxon>
        <taxon>Bacillota</taxon>
        <taxon>Bacilli</taxon>
        <taxon>Lactobacillales</taxon>
        <taxon>Streptococcaceae</taxon>
        <taxon>Streptococcus</taxon>
    </lineage>
</organism>
<evidence type="ECO:0000256" key="3">
    <source>
        <dbReference type="ARBA" id="ARBA00022840"/>
    </source>
</evidence>
<dbReference type="Proteomes" id="UP000255140">
    <property type="component" value="Unassembled WGS sequence"/>
</dbReference>
<accession>A0AB74H5H3</accession>
<dbReference type="Gene3D" id="3.40.50.300">
    <property type="entry name" value="P-loop containing nucleotide triphosphate hydrolases"/>
    <property type="match status" value="1"/>
</dbReference>
<evidence type="ECO:0000313" key="5">
    <source>
        <dbReference type="EMBL" id="SUN29147.1"/>
    </source>
</evidence>
<comment type="caution">
    <text evidence="5">The sequence shown here is derived from an EMBL/GenBank/DDBJ whole genome shotgun (WGS) entry which is preliminary data.</text>
</comment>
<dbReference type="Pfam" id="PF00005">
    <property type="entry name" value="ABC_tran"/>
    <property type="match status" value="1"/>
</dbReference>
<dbReference type="GO" id="GO:0005524">
    <property type="term" value="F:ATP binding"/>
    <property type="evidence" value="ECO:0007669"/>
    <property type="project" value="UniProtKB-KW"/>
</dbReference>
<feature type="domain" description="ABC transporter" evidence="4">
    <location>
        <begin position="4"/>
        <end position="221"/>
    </location>
</feature>
<evidence type="ECO:0000256" key="2">
    <source>
        <dbReference type="ARBA" id="ARBA00022741"/>
    </source>
</evidence>
<dbReference type="SUPFAM" id="SSF52540">
    <property type="entry name" value="P-loop containing nucleoside triphosphate hydrolases"/>
    <property type="match status" value="1"/>
</dbReference>
<evidence type="ECO:0000259" key="4">
    <source>
        <dbReference type="PROSITE" id="PS50893"/>
    </source>
</evidence>
<dbReference type="GO" id="GO:0016887">
    <property type="term" value="F:ATP hydrolysis activity"/>
    <property type="evidence" value="ECO:0007669"/>
    <property type="project" value="InterPro"/>
</dbReference>
<dbReference type="AlphaFoldDB" id="A0AB74H5H3"/>
<gene>
    <name evidence="5" type="primary">malK</name>
    <name evidence="5" type="ORF">NCTC9828_01423</name>
</gene>
<proteinExistence type="predicted"/>
<protein>
    <submittedName>
        <fullName evidence="5">ABC transporter</fullName>
        <ecNumber evidence="5">3.6.3.19</ecNumber>
    </submittedName>
</protein>
<evidence type="ECO:0000313" key="6">
    <source>
        <dbReference type="Proteomes" id="UP000255140"/>
    </source>
</evidence>